<feature type="domain" description="NADPH-dependent FMN reductase-like" evidence="3">
    <location>
        <begin position="1"/>
        <end position="154"/>
    </location>
</feature>
<dbReference type="SUPFAM" id="SSF52218">
    <property type="entry name" value="Flavoproteins"/>
    <property type="match status" value="1"/>
</dbReference>
<evidence type="ECO:0000259" key="3">
    <source>
        <dbReference type="Pfam" id="PF03358"/>
    </source>
</evidence>
<dbReference type="InterPro" id="IPR029039">
    <property type="entry name" value="Flavoprotein-like_sf"/>
</dbReference>
<gene>
    <name evidence="4" type="ORF">ASZ90_010083</name>
</gene>
<dbReference type="Pfam" id="PF03358">
    <property type="entry name" value="FMN_red"/>
    <property type="match status" value="1"/>
</dbReference>
<dbReference type="AlphaFoldDB" id="A0A0W8FIN6"/>
<proteinExistence type="predicted"/>
<reference evidence="4" key="1">
    <citation type="journal article" date="2015" name="Proc. Natl. Acad. Sci. U.S.A.">
        <title>Networks of energetic and metabolic interactions define dynamics in microbial communities.</title>
        <authorList>
            <person name="Embree M."/>
            <person name="Liu J.K."/>
            <person name="Al-Bassam M.M."/>
            <person name="Zengler K."/>
        </authorList>
    </citation>
    <scope>NUCLEOTIDE SEQUENCE</scope>
</reference>
<dbReference type="EMBL" id="LNQE01001217">
    <property type="protein sequence ID" value="KUG20179.1"/>
    <property type="molecule type" value="Genomic_DNA"/>
</dbReference>
<keyword evidence="1" id="KW-0285">Flavoprotein</keyword>
<name>A0A0W8FIN6_9ZZZZ</name>
<organism evidence="4">
    <name type="scientific">hydrocarbon metagenome</name>
    <dbReference type="NCBI Taxonomy" id="938273"/>
    <lineage>
        <taxon>unclassified sequences</taxon>
        <taxon>metagenomes</taxon>
        <taxon>ecological metagenomes</taxon>
    </lineage>
</organism>
<sequence length="224" mass="24677">MKILGINGSPLGSQSRTLKLVKAVLDGAQGEGAETELVDVCSLDIRYCNGCAVCYARGECTHDDDFADLYEKMLASDGIVLGSPNYINSVTAQLKTLLDRMADAIHCQAFSGKYGCAVSTAGGSRSDDVVAYLNDVLLTLGATTVGGVDVVLGENPEEALAPAENRAYELGKKLARAIRDRTTYPDQEEFHAEMRDRMVRLVMRNRDRWHHEYEYLREIGHIRE</sequence>
<dbReference type="InterPro" id="IPR005025">
    <property type="entry name" value="FMN_Rdtase-like_dom"/>
</dbReference>
<accession>A0A0W8FIN6</accession>
<keyword evidence="2" id="KW-0288">FMN</keyword>
<evidence type="ECO:0000313" key="4">
    <source>
        <dbReference type="EMBL" id="KUG20179.1"/>
    </source>
</evidence>
<comment type="caution">
    <text evidence="4">The sequence shown here is derived from an EMBL/GenBank/DDBJ whole genome shotgun (WGS) entry which is preliminary data.</text>
</comment>
<dbReference type="InterPro" id="IPR051796">
    <property type="entry name" value="ISF_SsuE-like"/>
</dbReference>
<protein>
    <submittedName>
        <fullName evidence="4">Iron-sulfur flavoprotein</fullName>
    </submittedName>
</protein>
<dbReference type="GO" id="GO:0016491">
    <property type="term" value="F:oxidoreductase activity"/>
    <property type="evidence" value="ECO:0007669"/>
    <property type="project" value="InterPro"/>
</dbReference>
<dbReference type="PANTHER" id="PTHR43278">
    <property type="entry name" value="NAD(P)H-DEPENDENT FMN-CONTAINING OXIDOREDUCTASE YWQN-RELATED"/>
    <property type="match status" value="1"/>
</dbReference>
<dbReference type="PANTHER" id="PTHR43278:SF1">
    <property type="entry name" value="IRON-SULFUR FLAVOPROTEIN MJ1083"/>
    <property type="match status" value="1"/>
</dbReference>
<dbReference type="Gene3D" id="3.40.50.360">
    <property type="match status" value="1"/>
</dbReference>
<evidence type="ECO:0000256" key="2">
    <source>
        <dbReference type="ARBA" id="ARBA00022643"/>
    </source>
</evidence>
<evidence type="ECO:0000256" key="1">
    <source>
        <dbReference type="ARBA" id="ARBA00022630"/>
    </source>
</evidence>